<name>A0A7C9EJJ5_OPUST</name>
<accession>A0A7C9EJJ5</accession>
<evidence type="ECO:0000313" key="1">
    <source>
        <dbReference type="EMBL" id="MBA4662449.1"/>
    </source>
</evidence>
<reference evidence="1" key="1">
    <citation type="journal article" date="2013" name="J. Plant Res.">
        <title>Effect of fungi and light on seed germination of three Opuntia species from semiarid lands of central Mexico.</title>
        <authorList>
            <person name="Delgado-Sanchez P."/>
            <person name="Jimenez-Bremont J.F."/>
            <person name="Guerrero-Gonzalez Mde L."/>
            <person name="Flores J."/>
        </authorList>
    </citation>
    <scope>NUCLEOTIDE SEQUENCE</scope>
    <source>
        <tissue evidence="1">Cladode</tissue>
    </source>
</reference>
<sequence length="167" mass="17713">MPLQSFLLCFSESFTSFLMLEASSPVSLVALFGIDRARFLNESASLPFVVVALSKSIDSQLFVAGLCSISPFSIVSARLSLDSLEGICTFLDGSTLLWKTGSGKPGPPDFFEPETLSPSSPDATGEVTGLLDERETSSKELNSDIAGLAFCRICCQLASAKVCLISP</sequence>
<protein>
    <submittedName>
        <fullName evidence="1">Uncharacterized protein</fullName>
    </submittedName>
</protein>
<dbReference type="EMBL" id="GISG01215914">
    <property type="protein sequence ID" value="MBA4662449.1"/>
    <property type="molecule type" value="Transcribed_RNA"/>
</dbReference>
<dbReference type="AlphaFoldDB" id="A0A7C9EJJ5"/>
<organism evidence="1">
    <name type="scientific">Opuntia streptacantha</name>
    <name type="common">Prickly pear cactus</name>
    <name type="synonym">Opuntia cardona</name>
    <dbReference type="NCBI Taxonomy" id="393608"/>
    <lineage>
        <taxon>Eukaryota</taxon>
        <taxon>Viridiplantae</taxon>
        <taxon>Streptophyta</taxon>
        <taxon>Embryophyta</taxon>
        <taxon>Tracheophyta</taxon>
        <taxon>Spermatophyta</taxon>
        <taxon>Magnoliopsida</taxon>
        <taxon>eudicotyledons</taxon>
        <taxon>Gunneridae</taxon>
        <taxon>Pentapetalae</taxon>
        <taxon>Caryophyllales</taxon>
        <taxon>Cactineae</taxon>
        <taxon>Cactaceae</taxon>
        <taxon>Opuntioideae</taxon>
        <taxon>Opuntia</taxon>
    </lineage>
</organism>
<proteinExistence type="predicted"/>
<reference evidence="1" key="2">
    <citation type="submission" date="2020-07" db="EMBL/GenBank/DDBJ databases">
        <authorList>
            <person name="Vera ALvarez R."/>
            <person name="Arias-Moreno D.M."/>
            <person name="Jimenez-Jacinto V."/>
            <person name="Jimenez-Bremont J.F."/>
            <person name="Swaminathan K."/>
            <person name="Moose S.P."/>
            <person name="Guerrero-Gonzalez M.L."/>
            <person name="Marino-Ramirez L."/>
            <person name="Landsman D."/>
            <person name="Rodriguez-Kessler M."/>
            <person name="Delgado-Sanchez P."/>
        </authorList>
    </citation>
    <scope>NUCLEOTIDE SEQUENCE</scope>
    <source>
        <tissue evidence="1">Cladode</tissue>
    </source>
</reference>